<dbReference type="RefSeq" id="WP_213819201.1">
    <property type="nucleotide sequence ID" value="NZ_JAAMFI010000001.1"/>
</dbReference>
<gene>
    <name evidence="5" type="ORF">G6R27_00850</name>
</gene>
<dbReference type="Gene3D" id="3.30.1940.10">
    <property type="entry name" value="YtpR-like"/>
    <property type="match status" value="1"/>
</dbReference>
<dbReference type="Gene3D" id="2.40.50.140">
    <property type="entry name" value="Nucleic acid-binding proteins"/>
    <property type="match status" value="1"/>
</dbReference>
<dbReference type="InterPro" id="IPR037154">
    <property type="entry name" value="YtpR-like_sf"/>
</dbReference>
<dbReference type="InterPro" id="IPR033714">
    <property type="entry name" value="tRNA_bind_bactPheRS"/>
</dbReference>
<evidence type="ECO:0000256" key="2">
    <source>
        <dbReference type="ARBA" id="ARBA00022884"/>
    </source>
</evidence>
<organism evidence="5 6">
    <name type="scientific">Fructobacillus papyriferae</name>
    <dbReference type="NCBI Taxonomy" id="2713171"/>
    <lineage>
        <taxon>Bacteria</taxon>
        <taxon>Bacillati</taxon>
        <taxon>Bacillota</taxon>
        <taxon>Bacilli</taxon>
        <taxon>Lactobacillales</taxon>
        <taxon>Lactobacillaceae</taxon>
        <taxon>Fructobacillus</taxon>
    </lineage>
</organism>
<dbReference type="SUPFAM" id="SSF50249">
    <property type="entry name" value="Nucleic acid-binding proteins"/>
    <property type="match status" value="1"/>
</dbReference>
<dbReference type="Pfam" id="PF14794">
    <property type="entry name" value="DUF4479"/>
    <property type="match status" value="1"/>
</dbReference>
<dbReference type="EMBL" id="JAAMFI010000001">
    <property type="protein sequence ID" value="MBS9334584.1"/>
    <property type="molecule type" value="Genomic_DNA"/>
</dbReference>
<keyword evidence="2 3" id="KW-0694">RNA-binding</keyword>
<evidence type="ECO:0000256" key="3">
    <source>
        <dbReference type="PROSITE-ProRule" id="PRU00209"/>
    </source>
</evidence>
<dbReference type="NCBIfam" id="NF045760">
    <property type="entry name" value="YtpR"/>
    <property type="match status" value="1"/>
</dbReference>
<dbReference type="InterPro" id="IPR002547">
    <property type="entry name" value="tRNA-bd_dom"/>
</dbReference>
<protein>
    <submittedName>
        <fullName evidence="5">DUF4479 and tRNA-binding domain-containing protein</fullName>
    </submittedName>
</protein>
<comment type="caution">
    <text evidence="5">The sequence shown here is derived from an EMBL/GenBank/DDBJ whole genome shotgun (WGS) entry which is preliminary data.</text>
</comment>
<keyword evidence="1 3" id="KW-0820">tRNA-binding</keyword>
<reference evidence="5 6" key="1">
    <citation type="submission" date="2020-02" db="EMBL/GenBank/DDBJ databases">
        <title>Fructobacillus sp. isolated from paper mulberry of Taiwan.</title>
        <authorList>
            <person name="Lin S.-T."/>
        </authorList>
    </citation>
    <scope>NUCLEOTIDE SEQUENCE [LARGE SCALE GENOMIC DNA]</scope>
    <source>
        <strain evidence="5 6">M1-10</strain>
    </source>
</reference>
<evidence type="ECO:0000259" key="4">
    <source>
        <dbReference type="PROSITE" id="PS50886"/>
    </source>
</evidence>
<name>A0ABS5QNA6_9LACO</name>
<proteinExistence type="predicted"/>
<sequence>MIAVYNQAAEGDILMLTFAPASTGTPAVETKKNVTVVKEPESEDLLAVNIQGMGQALGLDKLPAGQVFLSDEQAKVINQAIETAGFDITVVAEKPKLVIGVVEEMTEHPDSDHLHVTKVDVGEADRLQIVSGSPNMTTGIKVVVAKPGAMMPSGEIIWPGALRGVPSAGMISSGRELKIPGAPDKPGALVLPDDFGQVGEVFSFEKAKNLYKDGRIDTNY</sequence>
<dbReference type="Pfam" id="PF01588">
    <property type="entry name" value="tRNA_bind"/>
    <property type="match status" value="1"/>
</dbReference>
<feature type="domain" description="TRNA-binding" evidence="4">
    <location>
        <begin position="91"/>
        <end position="203"/>
    </location>
</feature>
<dbReference type="InterPro" id="IPR027855">
    <property type="entry name" value="DUF4479"/>
</dbReference>
<dbReference type="PROSITE" id="PS50886">
    <property type="entry name" value="TRBD"/>
    <property type="match status" value="1"/>
</dbReference>
<evidence type="ECO:0000256" key="1">
    <source>
        <dbReference type="ARBA" id="ARBA00022555"/>
    </source>
</evidence>
<accession>A0ABS5QNA6</accession>
<keyword evidence="6" id="KW-1185">Reference proteome</keyword>
<dbReference type="CDD" id="cd02796">
    <property type="entry name" value="tRNA_bind_bactPheRS"/>
    <property type="match status" value="1"/>
</dbReference>
<evidence type="ECO:0000313" key="6">
    <source>
        <dbReference type="Proteomes" id="UP001519418"/>
    </source>
</evidence>
<evidence type="ECO:0000313" key="5">
    <source>
        <dbReference type="EMBL" id="MBS9334584.1"/>
    </source>
</evidence>
<dbReference type="Proteomes" id="UP001519418">
    <property type="component" value="Unassembled WGS sequence"/>
</dbReference>
<dbReference type="InterPro" id="IPR012340">
    <property type="entry name" value="NA-bd_OB-fold"/>
</dbReference>